<keyword evidence="1" id="KW-0472">Membrane</keyword>
<dbReference type="EMBL" id="FOBV01000004">
    <property type="protein sequence ID" value="SEM60388.1"/>
    <property type="molecule type" value="Genomic_DNA"/>
</dbReference>
<name>A0A1H7ZS66_9FLAO</name>
<keyword evidence="1" id="KW-1133">Transmembrane helix</keyword>
<proteinExistence type="predicted"/>
<dbReference type="STRING" id="295069.SAMN05421856_104417"/>
<gene>
    <name evidence="2" type="ORF">SAMN05421856_104417</name>
</gene>
<accession>A0A1H7ZS66</accession>
<keyword evidence="3" id="KW-1185">Reference proteome</keyword>
<keyword evidence="1" id="KW-0812">Transmembrane</keyword>
<evidence type="ECO:0008006" key="4">
    <source>
        <dbReference type="Google" id="ProtNLM"/>
    </source>
</evidence>
<evidence type="ECO:0000256" key="1">
    <source>
        <dbReference type="SAM" id="Phobius"/>
    </source>
</evidence>
<protein>
    <recommendedName>
        <fullName evidence="4">Phospholipase_D-nuclease N-terminal</fullName>
    </recommendedName>
</protein>
<feature type="transmembrane region" description="Helical" evidence="1">
    <location>
        <begin position="12"/>
        <end position="30"/>
    </location>
</feature>
<reference evidence="3" key="1">
    <citation type="submission" date="2016-10" db="EMBL/GenBank/DDBJ databases">
        <authorList>
            <person name="Varghese N."/>
            <person name="Submissions S."/>
        </authorList>
    </citation>
    <scope>NUCLEOTIDE SEQUENCE [LARGE SCALE GENOMIC DNA]</scope>
    <source>
        <strain evidence="3">DSM 17453</strain>
    </source>
</reference>
<sequence>MNVLSITPFQIIFLLMAIVVLYVSAIAILFKNKSGLLPYLILLVFPVIGPLGIVMGNYTKKIK</sequence>
<feature type="transmembrane region" description="Helical" evidence="1">
    <location>
        <begin position="36"/>
        <end position="58"/>
    </location>
</feature>
<evidence type="ECO:0000313" key="3">
    <source>
        <dbReference type="Proteomes" id="UP000199450"/>
    </source>
</evidence>
<evidence type="ECO:0000313" key="2">
    <source>
        <dbReference type="EMBL" id="SEM60388.1"/>
    </source>
</evidence>
<organism evidence="2 3">
    <name type="scientific">Chryseobacterium taichungense</name>
    <dbReference type="NCBI Taxonomy" id="295069"/>
    <lineage>
        <taxon>Bacteria</taxon>
        <taxon>Pseudomonadati</taxon>
        <taxon>Bacteroidota</taxon>
        <taxon>Flavobacteriia</taxon>
        <taxon>Flavobacteriales</taxon>
        <taxon>Weeksellaceae</taxon>
        <taxon>Chryseobacterium group</taxon>
        <taxon>Chryseobacterium</taxon>
    </lineage>
</organism>
<dbReference type="Proteomes" id="UP000199450">
    <property type="component" value="Unassembled WGS sequence"/>
</dbReference>
<dbReference type="AlphaFoldDB" id="A0A1H7ZS66"/>